<comment type="caution">
    <text evidence="2">The sequence shown here is derived from an EMBL/GenBank/DDBJ whole genome shotgun (WGS) entry which is preliminary data.</text>
</comment>
<feature type="region of interest" description="Disordered" evidence="1">
    <location>
        <begin position="33"/>
        <end position="57"/>
    </location>
</feature>
<name>A0ABN3QKX1_9ACTN</name>
<dbReference type="EMBL" id="BAAATD010000013">
    <property type="protein sequence ID" value="GAA2628096.1"/>
    <property type="molecule type" value="Genomic_DNA"/>
</dbReference>
<evidence type="ECO:0000256" key="1">
    <source>
        <dbReference type="SAM" id="MobiDB-lite"/>
    </source>
</evidence>
<proteinExistence type="predicted"/>
<protein>
    <submittedName>
        <fullName evidence="2">Uncharacterized protein</fullName>
    </submittedName>
</protein>
<dbReference type="Proteomes" id="UP001501509">
    <property type="component" value="Unassembled WGS sequence"/>
</dbReference>
<evidence type="ECO:0000313" key="3">
    <source>
        <dbReference type="Proteomes" id="UP001501509"/>
    </source>
</evidence>
<organism evidence="2 3">
    <name type="scientific">Actinomadura fulvescens</name>
    <dbReference type="NCBI Taxonomy" id="46160"/>
    <lineage>
        <taxon>Bacteria</taxon>
        <taxon>Bacillati</taxon>
        <taxon>Actinomycetota</taxon>
        <taxon>Actinomycetes</taxon>
        <taxon>Streptosporangiales</taxon>
        <taxon>Thermomonosporaceae</taxon>
        <taxon>Actinomadura</taxon>
    </lineage>
</organism>
<feature type="compositionally biased region" description="Basic and acidic residues" evidence="1">
    <location>
        <begin position="44"/>
        <end position="57"/>
    </location>
</feature>
<accession>A0ABN3QKX1</accession>
<sequence>MGELRTEPQRFSLKAAPRWESWRRIDDAKPLADASAASVFEPGRPADKANRRWSERR</sequence>
<keyword evidence="3" id="KW-1185">Reference proteome</keyword>
<reference evidence="2 3" key="1">
    <citation type="journal article" date="2019" name="Int. J. Syst. Evol. Microbiol.">
        <title>The Global Catalogue of Microorganisms (GCM) 10K type strain sequencing project: providing services to taxonomists for standard genome sequencing and annotation.</title>
        <authorList>
            <consortium name="The Broad Institute Genomics Platform"/>
            <consortium name="The Broad Institute Genome Sequencing Center for Infectious Disease"/>
            <person name="Wu L."/>
            <person name="Ma J."/>
        </authorList>
    </citation>
    <scope>NUCLEOTIDE SEQUENCE [LARGE SCALE GENOMIC DNA]</scope>
    <source>
        <strain evidence="2 3">JCM 6833</strain>
    </source>
</reference>
<evidence type="ECO:0000313" key="2">
    <source>
        <dbReference type="EMBL" id="GAA2628096.1"/>
    </source>
</evidence>
<gene>
    <name evidence="2" type="ORF">GCM10010411_76710</name>
</gene>